<reference evidence="2 3" key="1">
    <citation type="submission" date="2020-07" db="EMBL/GenBank/DDBJ databases">
        <title>Thermogemmata thermophila gen. nov., sp. nov., a novel moderate thermophilic planctomycete from a Kamchatka hot spring.</title>
        <authorList>
            <person name="Elcheninov A.G."/>
            <person name="Podosokorskaya O.A."/>
            <person name="Kovaleva O.L."/>
            <person name="Novikov A."/>
            <person name="Bonch-Osmolovskaya E.A."/>
            <person name="Toshchakov S.V."/>
            <person name="Kublanov I.V."/>
        </authorList>
    </citation>
    <scope>NUCLEOTIDE SEQUENCE [LARGE SCALE GENOMIC DNA]</scope>
    <source>
        <strain evidence="2 3">2918</strain>
    </source>
</reference>
<evidence type="ECO:0000259" key="1">
    <source>
        <dbReference type="Pfam" id="PF13229"/>
    </source>
</evidence>
<dbReference type="Pfam" id="PF13229">
    <property type="entry name" value="Beta_helix"/>
    <property type="match status" value="1"/>
</dbReference>
<evidence type="ECO:0000313" key="2">
    <source>
        <dbReference type="EMBL" id="MBA2227215.1"/>
    </source>
</evidence>
<dbReference type="RefSeq" id="WP_194539070.1">
    <property type="nucleotide sequence ID" value="NZ_JACEFB010000011.1"/>
</dbReference>
<dbReference type="SMART" id="SM00710">
    <property type="entry name" value="PbH1"/>
    <property type="match status" value="7"/>
</dbReference>
<dbReference type="InterPro" id="IPR011050">
    <property type="entry name" value="Pectin_lyase_fold/virulence"/>
</dbReference>
<dbReference type="AlphaFoldDB" id="A0A7V8VFZ8"/>
<dbReference type="PANTHER" id="PTHR36453">
    <property type="entry name" value="SECRETED PROTEIN-RELATED"/>
    <property type="match status" value="1"/>
</dbReference>
<protein>
    <submittedName>
        <fullName evidence="2">Right-handed parallel beta-helix repeat-containing protein</fullName>
    </submittedName>
</protein>
<gene>
    <name evidence="2" type="ORF">H0921_13720</name>
</gene>
<feature type="domain" description="Right handed beta helix" evidence="1">
    <location>
        <begin position="437"/>
        <end position="606"/>
    </location>
</feature>
<comment type="caution">
    <text evidence="2">The sequence shown here is derived from an EMBL/GenBank/DDBJ whole genome shotgun (WGS) entry which is preliminary data.</text>
</comment>
<dbReference type="SUPFAM" id="SSF51126">
    <property type="entry name" value="Pectin lyase-like"/>
    <property type="match status" value="1"/>
</dbReference>
<name>A0A7V8VFZ8_9BACT</name>
<organism evidence="2 3">
    <name type="scientific">Thermogemmata fonticola</name>
    <dbReference type="NCBI Taxonomy" id="2755323"/>
    <lineage>
        <taxon>Bacteria</taxon>
        <taxon>Pseudomonadati</taxon>
        <taxon>Planctomycetota</taxon>
        <taxon>Planctomycetia</taxon>
        <taxon>Gemmatales</taxon>
        <taxon>Gemmataceae</taxon>
        <taxon>Thermogemmata</taxon>
    </lineage>
</organism>
<proteinExistence type="predicted"/>
<dbReference type="InterPro" id="IPR039448">
    <property type="entry name" value="Beta_helix"/>
</dbReference>
<sequence>MALSSVRVGVWGGLAGIAFLLSGSGRWTPHAPGALPASEERSASSGLTLYVSPQGNDRWSGRLAQAAAHGSDGPVASLAQALRIARQLRQAAPPNSPRAVTIVLRGGLYFLTEPVLLTPQDSGSAQAPLRIVAYPQERPVLSGGRRVSGWKAASLAGRTLWQAELAEVRAGQWYFRQLWVNGQRARRARHPNTGFLSVAELPDVTKDTPWNQGQKRFRFRAGDLSCWPTLDAAEVVVLNRWVESRLPVVRCDEKERLLEFSKRSVFRLDQGDPYYVEHCREALDAPGEWFLDRTTGRLEYLPRAGEEIGQSEVIAPVLPQVVRMVGDPAQGRWVEHVHWEGITFAHTEWYFPEASRRGRDVGGFAQAAVEVPGAVFAEGVRQCTFERCTFTQLGTYALELGRACSRNRILRCSFSDLGAGGIKIGEMTIRDAPADQTSDNEVTDCTLRDGGHLFHSGVGIWIGQSANNRIAHCEIADFYYTGISIGWTWGYGRSLARGNIVEYNHVHHIGQKSDGSGPLLSDMGGIYTLGIQPGTVIRYNLWHDIAALRYGGWGIYFDEGSTGIVAENNVVYNTTHGGFHQHYGKDNTVQNNIFAGARDHAIQATRPEDHTRFRFLRNIVLHRGEQFLAGNLDFHFVFDHNLYWRPEGGTMRFGNLTWEQWQAKGMDRHSRQADPQFRDPQRYDFRLAETSPARELGFQPFSLDQVGPRREKMP</sequence>
<dbReference type="Gene3D" id="2.160.20.10">
    <property type="entry name" value="Single-stranded right-handed beta-helix, Pectin lyase-like"/>
    <property type="match status" value="2"/>
</dbReference>
<dbReference type="PANTHER" id="PTHR36453:SF1">
    <property type="entry name" value="RIGHT HANDED BETA HELIX DOMAIN-CONTAINING PROTEIN"/>
    <property type="match status" value="1"/>
</dbReference>
<accession>A0A7V8VFZ8</accession>
<dbReference type="Proteomes" id="UP000542342">
    <property type="component" value="Unassembled WGS sequence"/>
</dbReference>
<dbReference type="InterPro" id="IPR006626">
    <property type="entry name" value="PbH1"/>
</dbReference>
<dbReference type="InterPro" id="IPR012334">
    <property type="entry name" value="Pectin_lyas_fold"/>
</dbReference>
<keyword evidence="3" id="KW-1185">Reference proteome</keyword>
<evidence type="ECO:0000313" key="3">
    <source>
        <dbReference type="Proteomes" id="UP000542342"/>
    </source>
</evidence>
<dbReference type="EMBL" id="JACEFB010000011">
    <property type="protein sequence ID" value="MBA2227215.1"/>
    <property type="molecule type" value="Genomic_DNA"/>
</dbReference>